<dbReference type="Proteomes" id="UP001237642">
    <property type="component" value="Unassembled WGS sequence"/>
</dbReference>
<dbReference type="CDD" id="cd02508">
    <property type="entry name" value="ADP_Glucose_PP"/>
    <property type="match status" value="1"/>
</dbReference>
<accession>A0AAD8N699</accession>
<comment type="similarity">
    <text evidence="1">Belongs to the bacterial/plant glucose-1-phosphate adenylyltransferase family.</text>
</comment>
<feature type="region of interest" description="Disordered" evidence="5">
    <location>
        <begin position="1"/>
        <end position="22"/>
    </location>
</feature>
<keyword evidence="3" id="KW-0547">Nucleotide-binding</keyword>
<organism evidence="7 8">
    <name type="scientific">Heracleum sosnowskyi</name>
    <dbReference type="NCBI Taxonomy" id="360622"/>
    <lineage>
        <taxon>Eukaryota</taxon>
        <taxon>Viridiplantae</taxon>
        <taxon>Streptophyta</taxon>
        <taxon>Embryophyta</taxon>
        <taxon>Tracheophyta</taxon>
        <taxon>Spermatophyta</taxon>
        <taxon>Magnoliopsida</taxon>
        <taxon>eudicotyledons</taxon>
        <taxon>Gunneridae</taxon>
        <taxon>Pentapetalae</taxon>
        <taxon>asterids</taxon>
        <taxon>campanulids</taxon>
        <taxon>Apiales</taxon>
        <taxon>Apiaceae</taxon>
        <taxon>Apioideae</taxon>
        <taxon>apioid superclade</taxon>
        <taxon>Tordylieae</taxon>
        <taxon>Tordyliinae</taxon>
        <taxon>Heracleum</taxon>
    </lineage>
</organism>
<sequence length="499" mass="55258">MHPSSAAISHFSPDTPMAMQQLSHPTGSLNIRSKLPCYRRRFSSKVLFNVPSTSFITNSYQPEYPASLSPPANQSVAAIVFGDAPHSRLYPLTKRRSDGAIPIAGNYRLIDGVVSNCINSNITKIYALTQKNSTSLNSHIIRAYSGACLANNGFVEMIAAYQSVDDKGWFQGTADAVRRCLGVLEEYPVAEFLVLPGHHLYKMDYQKLIEAHRENNADITLAVSSSMRYKDSSYVNVRVGRENQVVEFRKCQGKTPIQSKDEKSIMVNDDAHDNFQSMGIYVINRVAMIKLLRQYFPKANHFRSDVIPGAISLGMKVQAYKFDGYWEDMRSIESYYHANMESTKTTNMAYNSFYDRDFPLYTLPRYLPPTIVTDAAIRNSIIGDGCILSNCSIKNSILGLRTRVGDKAIIEDSVVMGSDIYQSLIDDSKGTAVTIPIGIGEGSHIRKAIVDKNSRIGKNVMIVNKDNVQEGGNEANGYIITAGIVVILKGAVIEDGNVL</sequence>
<dbReference type="GO" id="GO:0008878">
    <property type="term" value="F:glucose-1-phosphate adenylyltransferase activity"/>
    <property type="evidence" value="ECO:0007669"/>
    <property type="project" value="InterPro"/>
</dbReference>
<dbReference type="EMBL" id="JAUIZM010000002">
    <property type="protein sequence ID" value="KAK1397366.1"/>
    <property type="molecule type" value="Genomic_DNA"/>
</dbReference>
<keyword evidence="8" id="KW-1185">Reference proteome</keyword>
<dbReference type="CDD" id="cd04651">
    <property type="entry name" value="LbH_G1P_AT_C"/>
    <property type="match status" value="1"/>
</dbReference>
<feature type="domain" description="Nucleotidyl transferase" evidence="6">
    <location>
        <begin position="87"/>
        <end position="343"/>
    </location>
</feature>
<dbReference type="SUPFAM" id="SSF51161">
    <property type="entry name" value="Trimeric LpxA-like enzymes"/>
    <property type="match status" value="1"/>
</dbReference>
<dbReference type="InterPro" id="IPR005836">
    <property type="entry name" value="ADP_Glu_pyroP_CS"/>
</dbReference>
<reference evidence="7" key="2">
    <citation type="submission" date="2023-05" db="EMBL/GenBank/DDBJ databases">
        <authorList>
            <person name="Schelkunov M.I."/>
        </authorList>
    </citation>
    <scope>NUCLEOTIDE SEQUENCE</scope>
    <source>
        <strain evidence="7">Hsosn_3</strain>
        <tissue evidence="7">Leaf</tissue>
    </source>
</reference>
<evidence type="ECO:0000256" key="4">
    <source>
        <dbReference type="ARBA" id="ARBA00022840"/>
    </source>
</evidence>
<dbReference type="GO" id="GO:0005978">
    <property type="term" value="P:glycogen biosynthetic process"/>
    <property type="evidence" value="ECO:0007669"/>
    <property type="project" value="InterPro"/>
</dbReference>
<evidence type="ECO:0000256" key="3">
    <source>
        <dbReference type="ARBA" id="ARBA00022741"/>
    </source>
</evidence>
<evidence type="ECO:0000256" key="1">
    <source>
        <dbReference type="ARBA" id="ARBA00010443"/>
    </source>
</evidence>
<dbReference type="PANTHER" id="PTHR43523:SF17">
    <property type="entry name" value="INACTIVE GLUCOSE-1-PHOSPHATE ADENYLYLTRANSFERASE SMALL SUBUNIT 2, CHLOROPLASTIC"/>
    <property type="match status" value="1"/>
</dbReference>
<dbReference type="InterPro" id="IPR005835">
    <property type="entry name" value="NTP_transferase_dom"/>
</dbReference>
<evidence type="ECO:0000313" key="8">
    <source>
        <dbReference type="Proteomes" id="UP001237642"/>
    </source>
</evidence>
<evidence type="ECO:0000259" key="6">
    <source>
        <dbReference type="Pfam" id="PF00483"/>
    </source>
</evidence>
<name>A0AAD8N699_9APIA</name>
<dbReference type="SUPFAM" id="SSF53448">
    <property type="entry name" value="Nucleotide-diphospho-sugar transferases"/>
    <property type="match status" value="1"/>
</dbReference>
<comment type="caution">
    <text evidence="7">The sequence shown here is derived from an EMBL/GenBank/DDBJ whole genome shotgun (WGS) entry which is preliminary data.</text>
</comment>
<evidence type="ECO:0000256" key="5">
    <source>
        <dbReference type="SAM" id="MobiDB-lite"/>
    </source>
</evidence>
<comment type="subunit">
    <text evidence="2">Heterotetramer.</text>
</comment>
<proteinExistence type="inferred from homology"/>
<dbReference type="Pfam" id="PF25247">
    <property type="entry name" value="LbH_GLGC"/>
    <property type="match status" value="1"/>
</dbReference>
<dbReference type="AlphaFoldDB" id="A0AAD8N699"/>
<dbReference type="InterPro" id="IPR011831">
    <property type="entry name" value="ADP-Glc_PPase"/>
</dbReference>
<dbReference type="PANTHER" id="PTHR43523">
    <property type="entry name" value="GLUCOSE-1-PHOSPHATE ADENYLYLTRANSFERASE-RELATED"/>
    <property type="match status" value="1"/>
</dbReference>
<dbReference type="InterPro" id="IPR011004">
    <property type="entry name" value="Trimer_LpxA-like_sf"/>
</dbReference>
<keyword evidence="4" id="KW-0067">ATP-binding</keyword>
<protein>
    <submittedName>
        <fullName evidence="7">ADP-glucose pyrophosphorylase small subunit 2</fullName>
    </submittedName>
</protein>
<dbReference type="PROSITE" id="PS00809">
    <property type="entry name" value="ADP_GLC_PYROPHOSPH_2"/>
    <property type="match status" value="1"/>
</dbReference>
<reference evidence="7" key="1">
    <citation type="submission" date="2023-02" db="EMBL/GenBank/DDBJ databases">
        <title>Genome of toxic invasive species Heracleum sosnowskyi carries increased number of genes despite the absence of recent whole-genome duplications.</title>
        <authorList>
            <person name="Schelkunov M."/>
            <person name="Shtratnikova V."/>
            <person name="Makarenko M."/>
            <person name="Klepikova A."/>
            <person name="Omelchenko D."/>
            <person name="Novikova G."/>
            <person name="Obukhova E."/>
            <person name="Bogdanov V."/>
            <person name="Penin A."/>
            <person name="Logacheva M."/>
        </authorList>
    </citation>
    <scope>NUCLEOTIDE SEQUENCE</scope>
    <source>
        <strain evidence="7">Hsosn_3</strain>
        <tissue evidence="7">Leaf</tissue>
    </source>
</reference>
<dbReference type="Gene3D" id="2.160.10.10">
    <property type="entry name" value="Hexapeptide repeat proteins"/>
    <property type="match status" value="1"/>
</dbReference>
<dbReference type="Gene3D" id="3.90.550.10">
    <property type="entry name" value="Spore Coat Polysaccharide Biosynthesis Protein SpsA, Chain A"/>
    <property type="match status" value="1"/>
</dbReference>
<dbReference type="InterPro" id="IPR029044">
    <property type="entry name" value="Nucleotide-diphossugar_trans"/>
</dbReference>
<dbReference type="Pfam" id="PF00483">
    <property type="entry name" value="NTP_transferase"/>
    <property type="match status" value="1"/>
</dbReference>
<evidence type="ECO:0000313" key="7">
    <source>
        <dbReference type="EMBL" id="KAK1397366.1"/>
    </source>
</evidence>
<evidence type="ECO:0000256" key="2">
    <source>
        <dbReference type="ARBA" id="ARBA00011680"/>
    </source>
</evidence>
<dbReference type="GO" id="GO:0005524">
    <property type="term" value="F:ATP binding"/>
    <property type="evidence" value="ECO:0007669"/>
    <property type="project" value="UniProtKB-KW"/>
</dbReference>
<gene>
    <name evidence="7" type="ORF">POM88_007229</name>
</gene>